<evidence type="ECO:0000313" key="3">
    <source>
        <dbReference type="Ensembl" id="ENSCUSP00005008477.1"/>
    </source>
</evidence>
<sequence>MRILFLLFPLFLLLVQGAAGKHDKCIRRGGFCVLGGCRFPYKYVGVCSKLSHCLFGDETLKFLSRTSPWLLSAVPVSCCPLPSVPVPCPAGVTSAVAAAPAGCCWAGALCCQPRCLWARGCFSRLQ</sequence>
<feature type="signal peptide" evidence="1">
    <location>
        <begin position="1"/>
        <end position="20"/>
    </location>
</feature>
<dbReference type="GO" id="GO:0005576">
    <property type="term" value="C:extracellular region"/>
    <property type="evidence" value="ECO:0007669"/>
    <property type="project" value="InterPro"/>
</dbReference>
<dbReference type="AlphaFoldDB" id="A0A8C3Y0K6"/>
<reference evidence="3" key="1">
    <citation type="submission" date="2020-10" db="EMBL/GenBank/DDBJ databases">
        <title>Catharus ustulatus (Swainson's thrush) genome, bCatUst1, primary haplotype v2.</title>
        <authorList>
            <person name="Delmore K."/>
            <person name="Vafadar M."/>
            <person name="Formenti G."/>
            <person name="Chow W."/>
            <person name="Pelan S."/>
            <person name="Howe K."/>
            <person name="Rhie A."/>
            <person name="Mountcastle J."/>
            <person name="Haase B."/>
            <person name="Fedrigo O."/>
            <person name="Jarvis E.D."/>
        </authorList>
    </citation>
    <scope>NUCLEOTIDE SEQUENCE [LARGE SCALE GENOMIC DNA]</scope>
</reference>
<name>A0A8C3Y0K6_CATUS</name>
<dbReference type="Proteomes" id="UP000694563">
    <property type="component" value="Chromosome 3"/>
</dbReference>
<accession>A0A8C3Y0K6</accession>
<dbReference type="SUPFAM" id="SSF57392">
    <property type="entry name" value="Defensin-like"/>
    <property type="match status" value="1"/>
</dbReference>
<dbReference type="GO" id="GO:0006952">
    <property type="term" value="P:defense response"/>
    <property type="evidence" value="ECO:0007669"/>
    <property type="project" value="InterPro"/>
</dbReference>
<dbReference type="Ensembl" id="ENSCUST00005008832.1">
    <property type="protein sequence ID" value="ENSCUSP00005008477.1"/>
    <property type="gene ID" value="ENSCUSG00005005297.1"/>
</dbReference>
<keyword evidence="4" id="KW-1185">Reference proteome</keyword>
<feature type="chain" id="PRO_5034311123" description="Beta-defensin-like domain-containing protein" evidence="1">
    <location>
        <begin position="21"/>
        <end position="126"/>
    </location>
</feature>
<reference evidence="3" key="2">
    <citation type="submission" date="2025-08" db="UniProtKB">
        <authorList>
            <consortium name="Ensembl"/>
        </authorList>
    </citation>
    <scope>IDENTIFICATION</scope>
</reference>
<organism evidence="3 4">
    <name type="scientific">Catharus ustulatus</name>
    <name type="common">Russet-backed thrush</name>
    <name type="synonym">Hylocichla ustulatus</name>
    <dbReference type="NCBI Taxonomy" id="91951"/>
    <lineage>
        <taxon>Eukaryota</taxon>
        <taxon>Metazoa</taxon>
        <taxon>Chordata</taxon>
        <taxon>Craniata</taxon>
        <taxon>Vertebrata</taxon>
        <taxon>Euteleostomi</taxon>
        <taxon>Archelosauria</taxon>
        <taxon>Archosauria</taxon>
        <taxon>Dinosauria</taxon>
        <taxon>Saurischia</taxon>
        <taxon>Theropoda</taxon>
        <taxon>Coelurosauria</taxon>
        <taxon>Aves</taxon>
        <taxon>Neognathae</taxon>
        <taxon>Neoaves</taxon>
        <taxon>Telluraves</taxon>
        <taxon>Australaves</taxon>
        <taxon>Passeriformes</taxon>
        <taxon>Turdidae</taxon>
        <taxon>Catharus</taxon>
    </lineage>
</organism>
<evidence type="ECO:0000313" key="4">
    <source>
        <dbReference type="Proteomes" id="UP000694563"/>
    </source>
</evidence>
<feature type="domain" description="Beta-defensin-like" evidence="2">
    <location>
        <begin position="22"/>
        <end position="49"/>
    </location>
</feature>
<dbReference type="Pfam" id="PF00711">
    <property type="entry name" value="Defensin_beta"/>
    <property type="match status" value="1"/>
</dbReference>
<dbReference type="InterPro" id="IPR001855">
    <property type="entry name" value="Defensin_beta-like"/>
</dbReference>
<reference evidence="3" key="3">
    <citation type="submission" date="2025-09" db="UniProtKB">
        <authorList>
            <consortium name="Ensembl"/>
        </authorList>
    </citation>
    <scope>IDENTIFICATION</scope>
</reference>
<proteinExistence type="predicted"/>
<evidence type="ECO:0000259" key="2">
    <source>
        <dbReference type="Pfam" id="PF00711"/>
    </source>
</evidence>
<evidence type="ECO:0000256" key="1">
    <source>
        <dbReference type="SAM" id="SignalP"/>
    </source>
</evidence>
<protein>
    <recommendedName>
        <fullName evidence="2">Beta-defensin-like domain-containing protein</fullName>
    </recommendedName>
</protein>
<keyword evidence="1" id="KW-0732">Signal</keyword>